<evidence type="ECO:0000313" key="1">
    <source>
        <dbReference type="EMBL" id="AEN03590.1"/>
    </source>
</evidence>
<organism evidence="2 3">
    <name type="scientific">Yokapox virus</name>
    <dbReference type="NCBI Taxonomy" id="1076255"/>
    <lineage>
        <taxon>Viruses</taxon>
        <taxon>Varidnaviria</taxon>
        <taxon>Bamfordvirae</taxon>
        <taxon>Nucleocytoviricota</taxon>
        <taxon>Pokkesviricetes</taxon>
        <taxon>Chitovirales</taxon>
        <taxon>Poxviridae</taxon>
        <taxon>Chordopoxvirinae</taxon>
        <taxon>Centapoxvirus</taxon>
        <taxon>Centapoxvirus yokapox</taxon>
    </lineage>
</organism>
<protein>
    <submittedName>
        <fullName evidence="2">IL-1 receptor antagonist</fullName>
    </submittedName>
</protein>
<dbReference type="Proteomes" id="UP000164653">
    <property type="component" value="Segment"/>
</dbReference>
<dbReference type="GeneID" id="11107331"/>
<dbReference type="Gene3D" id="2.60.120.620">
    <property type="entry name" value="q2cbj1_9rhob like domain"/>
    <property type="match status" value="1"/>
</dbReference>
<dbReference type="RefSeq" id="YP_004821539.1">
    <property type="nucleotide sequence ID" value="NC_015960.1"/>
</dbReference>
<dbReference type="KEGG" id="vg:11107331"/>
<sequence length="299" mass="34629">MNIFYNLKPSNLKDEILTVDSEAFRMELIHQMKQRVKIFSSSHFDDVKGRLRLCLSDSESKFEDSKVYDGEKEVNKSDVRQSQQCIVRKGEDHDDIFSTIKSLLEKELVDNVLKIFVEDNFTFVKYEEGGFFKKHTDFVKLRAEDCLEYHLILYLEKPTSGGETAIYVDDTKIITTNDVLFDKTLTHESLELKNGCKTVALFNVVIQYQQTDKILFSVPYNGTPVNFYNTEGDRELCYCVIEPKHSIVAVCSLGVLLDRSGKCCILNTWAGVVDNHEIYDKFETLCMDEILMRSRQWII</sequence>
<evidence type="ECO:0000313" key="3">
    <source>
        <dbReference type="Proteomes" id="UP000164653"/>
    </source>
</evidence>
<dbReference type="PIRSF" id="PIRSF003698">
    <property type="entry name" value="VAC_C10L"/>
    <property type="match status" value="1"/>
</dbReference>
<dbReference type="Pfam" id="PF03336">
    <property type="entry name" value="Pox_C4_C10"/>
    <property type="match status" value="1"/>
</dbReference>
<name>G3EI78_9POXV</name>
<dbReference type="OrthoDB" id="15339at10239"/>
<proteinExistence type="predicted"/>
<dbReference type="EMBL" id="HQ849551">
    <property type="protein sequence ID" value="AEN03775.1"/>
    <property type="molecule type" value="Genomic_DNA"/>
</dbReference>
<reference evidence="2 3" key="1">
    <citation type="journal article" date="2011" name="J. Virol.">
        <title>The genome of yoka poxvirus.</title>
        <authorList>
            <person name="Zhao G."/>
            <person name="Droit L."/>
            <person name="Tesh R.B."/>
            <person name="Popov V.L."/>
            <person name="Little N.S."/>
            <person name="Upton C."/>
            <person name="Virgin H.W."/>
            <person name="Wang D."/>
        </authorList>
    </citation>
    <scope>NUCLEOTIDE SEQUENCE [LARGE SCALE GENOMIC DNA]</scope>
    <source>
        <strain evidence="2">DakArB 4268</strain>
    </source>
</reference>
<dbReference type="GeneID" id="11107321"/>
<dbReference type="KEGG" id="vg:11107321"/>
<gene>
    <name evidence="1" type="ORF">YKV001c</name>
    <name evidence="2" type="ORF">YKV186</name>
</gene>
<evidence type="ECO:0000313" key="2">
    <source>
        <dbReference type="EMBL" id="AEN03775.1"/>
    </source>
</evidence>
<keyword evidence="3" id="KW-1185">Reference proteome</keyword>
<accession>G3EI78</accession>
<dbReference type="InterPro" id="IPR005004">
    <property type="entry name" value="Poxvirus_C4/C10"/>
</dbReference>
<dbReference type="RefSeq" id="YP_004821354.1">
    <property type="nucleotide sequence ID" value="NC_015960.1"/>
</dbReference>
<keyword evidence="2" id="KW-0675">Receptor</keyword>
<dbReference type="EMBL" id="HQ849551">
    <property type="protein sequence ID" value="AEN03590.1"/>
    <property type="molecule type" value="Genomic_DNA"/>
</dbReference>